<evidence type="ECO:0000313" key="2">
    <source>
        <dbReference type="Proteomes" id="UP000199287"/>
    </source>
</evidence>
<evidence type="ECO:0000313" key="1">
    <source>
        <dbReference type="EMBL" id="SFH67090.1"/>
    </source>
</evidence>
<name>A0A1I3BY34_9FIRM</name>
<dbReference type="OrthoDB" id="5430146at2"/>
<dbReference type="RefSeq" id="WP_093370221.1">
    <property type="nucleotide sequence ID" value="NZ_FOQA01000002.1"/>
</dbReference>
<gene>
    <name evidence="1" type="ORF">SAMN05192551_10293</name>
</gene>
<dbReference type="InterPro" id="IPR006311">
    <property type="entry name" value="TAT_signal"/>
</dbReference>
<dbReference type="EMBL" id="FOQA01000002">
    <property type="protein sequence ID" value="SFH67090.1"/>
    <property type="molecule type" value="Genomic_DNA"/>
</dbReference>
<dbReference type="Proteomes" id="UP000199287">
    <property type="component" value="Unassembled WGS sequence"/>
</dbReference>
<proteinExistence type="predicted"/>
<dbReference type="PROSITE" id="PS51318">
    <property type="entry name" value="TAT"/>
    <property type="match status" value="1"/>
</dbReference>
<reference evidence="2" key="1">
    <citation type="submission" date="2016-10" db="EMBL/GenBank/DDBJ databases">
        <authorList>
            <person name="Varghese N."/>
            <person name="Submissions S."/>
        </authorList>
    </citation>
    <scope>NUCLEOTIDE SEQUENCE [LARGE SCALE GENOMIC DNA]</scope>
    <source>
        <strain evidence="2">Z-7934</strain>
    </source>
</reference>
<keyword evidence="2" id="KW-1185">Reference proteome</keyword>
<dbReference type="AlphaFoldDB" id="A0A1I3BY34"/>
<organism evidence="1 2">
    <name type="scientific">Tindallia magadiensis</name>
    <dbReference type="NCBI Taxonomy" id="69895"/>
    <lineage>
        <taxon>Bacteria</taxon>
        <taxon>Bacillati</taxon>
        <taxon>Bacillota</taxon>
        <taxon>Clostridia</taxon>
        <taxon>Peptostreptococcales</taxon>
        <taxon>Tindalliaceae</taxon>
        <taxon>Tindallia</taxon>
    </lineage>
</organism>
<dbReference type="STRING" id="69895.SAMN05192551_10293"/>
<protein>
    <submittedName>
        <fullName evidence="1">Uncharacterized protein</fullName>
    </submittedName>
</protein>
<accession>A0A1I3BY34</accession>
<sequence length="86" mass="9062">MSAEMNHITRKDFLKKMGATLAGVSLLGGVGGILTACGETSAAEMADSNESAGEGMEPVVYPLAYKRIDPDAAAERAYKYYKEQGG</sequence>